<accession>A0A9X9Q6A4</accession>
<protein>
    <submittedName>
        <fullName evidence="1">Uncharacterized protein</fullName>
    </submittedName>
</protein>
<name>A0A9X9Q6A4_GULGU</name>
<sequence length="32" mass="3379">MCFIPVSPPPLCIFVGNSASPRSLVGLCWSAE</sequence>
<keyword evidence="2" id="KW-1185">Reference proteome</keyword>
<evidence type="ECO:0000313" key="2">
    <source>
        <dbReference type="Proteomes" id="UP000269945"/>
    </source>
</evidence>
<dbReference type="EMBL" id="CYRY02041623">
    <property type="protein sequence ID" value="VCX31536.1"/>
    <property type="molecule type" value="Genomic_DNA"/>
</dbReference>
<dbReference type="Proteomes" id="UP000269945">
    <property type="component" value="Unassembled WGS sequence"/>
</dbReference>
<evidence type="ECO:0000313" key="1">
    <source>
        <dbReference type="EMBL" id="VCX31536.1"/>
    </source>
</evidence>
<comment type="caution">
    <text evidence="1">The sequence shown here is derived from an EMBL/GenBank/DDBJ whole genome shotgun (WGS) entry which is preliminary data.</text>
</comment>
<dbReference type="AlphaFoldDB" id="A0A9X9Q6A4"/>
<organism evidence="1 2">
    <name type="scientific">Gulo gulo</name>
    <name type="common">Wolverine</name>
    <name type="synonym">Gluton</name>
    <dbReference type="NCBI Taxonomy" id="48420"/>
    <lineage>
        <taxon>Eukaryota</taxon>
        <taxon>Metazoa</taxon>
        <taxon>Chordata</taxon>
        <taxon>Craniata</taxon>
        <taxon>Vertebrata</taxon>
        <taxon>Euteleostomi</taxon>
        <taxon>Mammalia</taxon>
        <taxon>Eutheria</taxon>
        <taxon>Laurasiatheria</taxon>
        <taxon>Carnivora</taxon>
        <taxon>Caniformia</taxon>
        <taxon>Musteloidea</taxon>
        <taxon>Mustelidae</taxon>
        <taxon>Guloninae</taxon>
        <taxon>Gulo</taxon>
    </lineage>
</organism>
<gene>
    <name evidence="1" type="ORF">BN2614_LOCUS1</name>
</gene>
<reference evidence="1 2" key="1">
    <citation type="submission" date="2018-10" db="EMBL/GenBank/DDBJ databases">
        <authorList>
            <person name="Ekblom R."/>
            <person name="Jareborg N."/>
        </authorList>
    </citation>
    <scope>NUCLEOTIDE SEQUENCE [LARGE SCALE GENOMIC DNA]</scope>
    <source>
        <tissue evidence="1">Muscle</tissue>
    </source>
</reference>
<proteinExistence type="predicted"/>